<feature type="region of interest" description="Disordered" evidence="1">
    <location>
        <begin position="137"/>
        <end position="226"/>
    </location>
</feature>
<feature type="compositionally biased region" description="Polar residues" evidence="1">
    <location>
        <begin position="290"/>
        <end position="304"/>
    </location>
</feature>
<feature type="compositionally biased region" description="Basic and acidic residues" evidence="1">
    <location>
        <begin position="153"/>
        <end position="163"/>
    </location>
</feature>
<gene>
    <name evidence="3" type="ORF">BIW11_05488</name>
</gene>
<proteinExistence type="predicted"/>
<dbReference type="EMBL" id="MNPL01000688">
    <property type="protein sequence ID" value="OQR79786.1"/>
    <property type="molecule type" value="Genomic_DNA"/>
</dbReference>
<feature type="compositionally biased region" description="Polar residues" evidence="1">
    <location>
        <begin position="323"/>
        <end position="333"/>
    </location>
</feature>
<dbReference type="OrthoDB" id="10017054at2759"/>
<dbReference type="PANTHER" id="PTHR23167:SF46">
    <property type="entry name" value="EPS15 HOMOLOGY DOMAIN CONTAINING PROTEIN-BINDING PROTEIN 1, ISOFORM F"/>
    <property type="match status" value="1"/>
</dbReference>
<feature type="compositionally biased region" description="Basic and acidic residues" evidence="1">
    <location>
        <begin position="727"/>
        <end position="737"/>
    </location>
</feature>
<organism evidence="3 4">
    <name type="scientific">Tropilaelaps mercedesae</name>
    <dbReference type="NCBI Taxonomy" id="418985"/>
    <lineage>
        <taxon>Eukaryota</taxon>
        <taxon>Metazoa</taxon>
        <taxon>Ecdysozoa</taxon>
        <taxon>Arthropoda</taxon>
        <taxon>Chelicerata</taxon>
        <taxon>Arachnida</taxon>
        <taxon>Acari</taxon>
        <taxon>Parasitiformes</taxon>
        <taxon>Mesostigmata</taxon>
        <taxon>Gamasina</taxon>
        <taxon>Dermanyssoidea</taxon>
        <taxon>Laelapidae</taxon>
        <taxon>Tropilaelaps</taxon>
    </lineage>
</organism>
<feature type="compositionally biased region" description="Basic and acidic residues" evidence="1">
    <location>
        <begin position="746"/>
        <end position="762"/>
    </location>
</feature>
<dbReference type="InterPro" id="IPR022735">
    <property type="entry name" value="bMERB_dom"/>
</dbReference>
<dbReference type="Pfam" id="PF12130">
    <property type="entry name" value="bMERB_dom"/>
    <property type="match status" value="1"/>
</dbReference>
<feature type="compositionally biased region" description="Polar residues" evidence="1">
    <location>
        <begin position="433"/>
        <end position="448"/>
    </location>
</feature>
<keyword evidence="4" id="KW-1185">Reference proteome</keyword>
<evidence type="ECO:0000313" key="4">
    <source>
        <dbReference type="Proteomes" id="UP000192247"/>
    </source>
</evidence>
<evidence type="ECO:0000313" key="3">
    <source>
        <dbReference type="EMBL" id="OQR79786.1"/>
    </source>
</evidence>
<name>A0A1V9Y219_9ACAR</name>
<feature type="compositionally biased region" description="Acidic residues" evidence="1">
    <location>
        <begin position="306"/>
        <end position="317"/>
    </location>
</feature>
<dbReference type="InterPro" id="IPR050540">
    <property type="entry name" value="F-actin_Monoox_Mical"/>
</dbReference>
<dbReference type="SMART" id="SM01203">
    <property type="entry name" value="DUF3585"/>
    <property type="match status" value="1"/>
</dbReference>
<dbReference type="InParanoid" id="A0A1V9Y219"/>
<accession>A0A1V9Y219</accession>
<dbReference type="PROSITE" id="PS51848">
    <property type="entry name" value="BMERB"/>
    <property type="match status" value="1"/>
</dbReference>
<dbReference type="PANTHER" id="PTHR23167">
    <property type="entry name" value="CALPONIN HOMOLOGY DOMAIN-CONTAINING PROTEIN DDB_G0272472-RELATED"/>
    <property type="match status" value="1"/>
</dbReference>
<protein>
    <recommendedName>
        <fullName evidence="2">BMERB domain-containing protein</fullName>
    </recommendedName>
</protein>
<feature type="compositionally biased region" description="Polar residues" evidence="1">
    <location>
        <begin position="166"/>
        <end position="183"/>
    </location>
</feature>
<feature type="region of interest" description="Disordered" evidence="1">
    <location>
        <begin position="721"/>
        <end position="762"/>
    </location>
</feature>
<feature type="region of interest" description="Disordered" evidence="1">
    <location>
        <begin position="262"/>
        <end position="388"/>
    </location>
</feature>
<dbReference type="Proteomes" id="UP000192247">
    <property type="component" value="Unassembled WGS sequence"/>
</dbReference>
<reference evidence="3 4" key="1">
    <citation type="journal article" date="2017" name="Gigascience">
        <title>Draft genome of the honey bee ectoparasitic mite, Tropilaelaps mercedesae, is shaped by the parasitic life history.</title>
        <authorList>
            <person name="Dong X."/>
            <person name="Armstrong S.D."/>
            <person name="Xia D."/>
            <person name="Makepeace B.L."/>
            <person name="Darby A.C."/>
            <person name="Kadowaki T."/>
        </authorList>
    </citation>
    <scope>NUCLEOTIDE SEQUENCE [LARGE SCALE GENOMIC DNA]</scope>
    <source>
        <strain evidence="3">Wuxi-XJTLU</strain>
    </source>
</reference>
<comment type="caution">
    <text evidence="3">The sequence shown here is derived from an EMBL/GenBank/DDBJ whole genome shotgun (WGS) entry which is preliminary data.</text>
</comment>
<feature type="domain" description="BMERB" evidence="2">
    <location>
        <begin position="516"/>
        <end position="714"/>
    </location>
</feature>
<evidence type="ECO:0000259" key="2">
    <source>
        <dbReference type="PROSITE" id="PS51848"/>
    </source>
</evidence>
<sequence>MHFIFLMKAPTEADPLPERRLSIGNKTRSGDFSAVPGSLEAEDTLASSIDDRFKRLLIIKDPVSPTPLGRVSPASITDRGLNEDFKRSNSLRVRQFMAEKSISAKTSSTYLHETALKKRFEPRLGCDDRSKSLSSSMLSSSALSGSAPLLSPDKPKPHPRKLDGCVSSSPQNCGADDSSSYKNPYTGRRSVSPYLLMQDSYTNDKDNTKGACRTTPEPTTHPVPMPRRKTSIIKMERTITQVSSSSSSGLSVPEAVQPLPIETSNKVKVGPGPPKPKKGIVRKTFERDNQTSSGATSGYPSSLSPFDDEDDDDEGDELMLRKTVTQSISPTQTKEVRQVPRAPRNYPKNLNPFGDDYDDDKPDSRPPSTIYPVNEWENRNGTGSRDIGVRSTAIRLHRNYNESLNDFAKDIDTSCTKRTPKKKAPAPPKLPDTNASSISLTSMASRSSWGREISTSASTSSNTTPSSIRKGITSDMEVKTAKMPSQTSLIVSETTPKVAPPKMTEARRKKRPAPSVPVPMRRDLQAVSLKAIQAEMRDIENKQLELEARGKAIELRLRQLPVTPPTGVGTGCTMSAAADENDYVESSCGDKEYQDSQIDDHKNLTNKSTTSECEEELMVKLFELVHEKNALFRRQAELMYIKRYQRLEEEQIDIEYQIRLLMSKPPAQRTPMDDEREAALIQKLVEVVELRNDVVDAQEMDRRRLKKEDEDIKAHRECLMNNTAKSKIKDPTPTDHKALKKKIKNDKKDKPKKEHSNAIKDALPKKTIKKLIREKYKTLKYGAATLKRAQ</sequence>
<evidence type="ECO:0000256" key="1">
    <source>
        <dbReference type="SAM" id="MobiDB-lite"/>
    </source>
</evidence>
<feature type="region of interest" description="Disordered" evidence="1">
    <location>
        <begin position="415"/>
        <end position="471"/>
    </location>
</feature>
<dbReference type="AlphaFoldDB" id="A0A1V9Y219"/>
<feature type="compositionally biased region" description="Low complexity" evidence="1">
    <location>
        <begin position="454"/>
        <end position="467"/>
    </location>
</feature>
<feature type="compositionally biased region" description="Low complexity" evidence="1">
    <location>
        <begin position="137"/>
        <end position="151"/>
    </location>
</feature>
<feature type="region of interest" description="Disordered" evidence="1">
    <location>
        <begin position="496"/>
        <end position="517"/>
    </location>
</feature>